<sequence length="96" mass="10715">MNSLRMEVSSNGIHVTVICPGAVTTNFVSNSWKALEGIQWLTRDDYSTFLNPLTPERCAKLTSVAVVNKMSEAWISTHPLLIGTRFFVAFPTIAQW</sequence>
<dbReference type="Proteomes" id="UP000678499">
    <property type="component" value="Unassembled WGS sequence"/>
</dbReference>
<dbReference type="EMBL" id="OA897435">
    <property type="protein sequence ID" value="CAD7285476.1"/>
    <property type="molecule type" value="Genomic_DNA"/>
</dbReference>
<dbReference type="PANTHER" id="PTHR44269:SF1">
    <property type="entry name" value="DEHYDROGENASE_REDUCTASE SDR FAMILY MEMBER 7"/>
    <property type="match status" value="1"/>
</dbReference>
<proteinExistence type="predicted"/>
<dbReference type="InterPro" id="IPR036291">
    <property type="entry name" value="NAD(P)-bd_dom_sf"/>
</dbReference>
<dbReference type="OrthoDB" id="47007at2759"/>
<gene>
    <name evidence="1" type="ORF">NMOB1V02_LOCUS13078</name>
</gene>
<dbReference type="EMBL" id="CAJPEX010015398">
    <property type="protein sequence ID" value="CAG0925628.1"/>
    <property type="molecule type" value="Genomic_DNA"/>
</dbReference>
<dbReference type="PANTHER" id="PTHR44269">
    <property type="entry name" value="DEHYDROGENASE/REDUCTASE SDR FAMILY MEMBER 7-RELATED"/>
    <property type="match status" value="1"/>
</dbReference>
<dbReference type="SUPFAM" id="SSF51735">
    <property type="entry name" value="NAD(P)-binding Rossmann-fold domains"/>
    <property type="match status" value="1"/>
</dbReference>
<dbReference type="Gene3D" id="3.40.50.720">
    <property type="entry name" value="NAD(P)-binding Rossmann-like Domain"/>
    <property type="match status" value="1"/>
</dbReference>
<reference evidence="1" key="1">
    <citation type="submission" date="2020-11" db="EMBL/GenBank/DDBJ databases">
        <authorList>
            <person name="Tran Van P."/>
        </authorList>
    </citation>
    <scope>NUCLEOTIDE SEQUENCE</scope>
</reference>
<protein>
    <submittedName>
        <fullName evidence="1">Uncharacterized protein</fullName>
    </submittedName>
</protein>
<keyword evidence="2" id="KW-1185">Reference proteome</keyword>
<evidence type="ECO:0000313" key="1">
    <source>
        <dbReference type="EMBL" id="CAD7285476.1"/>
    </source>
</evidence>
<dbReference type="AlphaFoldDB" id="A0A7R9C3I4"/>
<accession>A0A7R9C3I4</accession>
<dbReference type="InterPro" id="IPR053011">
    <property type="entry name" value="SDR_family_member_7"/>
</dbReference>
<organism evidence="1">
    <name type="scientific">Notodromas monacha</name>
    <dbReference type="NCBI Taxonomy" id="399045"/>
    <lineage>
        <taxon>Eukaryota</taxon>
        <taxon>Metazoa</taxon>
        <taxon>Ecdysozoa</taxon>
        <taxon>Arthropoda</taxon>
        <taxon>Crustacea</taxon>
        <taxon>Oligostraca</taxon>
        <taxon>Ostracoda</taxon>
        <taxon>Podocopa</taxon>
        <taxon>Podocopida</taxon>
        <taxon>Cypridocopina</taxon>
        <taxon>Cypridoidea</taxon>
        <taxon>Cyprididae</taxon>
        <taxon>Notodromas</taxon>
    </lineage>
</organism>
<name>A0A7R9C3I4_9CRUS</name>
<evidence type="ECO:0000313" key="2">
    <source>
        <dbReference type="Proteomes" id="UP000678499"/>
    </source>
</evidence>